<dbReference type="Proteomes" id="UP000254088">
    <property type="component" value="Unassembled WGS sequence"/>
</dbReference>
<gene>
    <name evidence="1" type="ORF">NCTC10429_02416</name>
</gene>
<dbReference type="AlphaFoldDB" id="A0A377CBT3"/>
<dbReference type="EMBL" id="UGEX01000001">
    <property type="protein sequence ID" value="STL87833.1"/>
    <property type="molecule type" value="Genomic_DNA"/>
</dbReference>
<organism evidence="1 2">
    <name type="scientific">Escherichia coli</name>
    <dbReference type="NCBI Taxonomy" id="562"/>
    <lineage>
        <taxon>Bacteria</taxon>
        <taxon>Pseudomonadati</taxon>
        <taxon>Pseudomonadota</taxon>
        <taxon>Gammaproteobacteria</taxon>
        <taxon>Enterobacterales</taxon>
        <taxon>Enterobacteriaceae</taxon>
        <taxon>Escherichia</taxon>
    </lineage>
</organism>
<proteinExistence type="predicted"/>
<dbReference type="Gene3D" id="3.40.50.300">
    <property type="entry name" value="P-loop containing nucleotide triphosphate hydrolases"/>
    <property type="match status" value="1"/>
</dbReference>
<name>A0A377CBT3_ECOLX</name>
<evidence type="ECO:0000313" key="1">
    <source>
        <dbReference type="EMBL" id="STL87833.1"/>
    </source>
</evidence>
<sequence length="226" mass="25933">MELDAILDNLSDEEQIELLELLEEEEYYRNTHLLYEFTPYSKQREFIDAGHDYPERCFMAGNQLGKSFTGAAEVAFHLTGRYPGTKGYPADGKYGGEWKGKRFYEPVVFWIGGETNETVTKTTQRILCGRIEENDEPGYGSIPKEDIISWKKSPFFPNLVDHLLVKHHTTDGVEDGISICYFKPYSQGRARWQGDTIHGVWFDEEPPYSIYGEGLTRTTNTGNSQF</sequence>
<evidence type="ECO:0000313" key="2">
    <source>
        <dbReference type="Proteomes" id="UP000254088"/>
    </source>
</evidence>
<protein>
    <submittedName>
        <fullName evidence="1">DNA packaging protein gp2 (Terminase large subunit)</fullName>
    </submittedName>
</protein>
<dbReference type="Pfam" id="PF03237">
    <property type="entry name" value="Terminase_6N"/>
    <property type="match status" value="1"/>
</dbReference>
<dbReference type="InterPro" id="IPR027417">
    <property type="entry name" value="P-loop_NTPase"/>
</dbReference>
<accession>A0A377CBT3</accession>
<reference evidence="1 2" key="1">
    <citation type="submission" date="2018-06" db="EMBL/GenBank/DDBJ databases">
        <authorList>
            <consortium name="Pathogen Informatics"/>
            <person name="Doyle S."/>
        </authorList>
    </citation>
    <scope>NUCLEOTIDE SEQUENCE [LARGE SCALE GENOMIC DNA]</scope>
    <source>
        <strain evidence="1 2">NCTC10429</strain>
    </source>
</reference>